<sequence length="330" mass="36829">RCKIHARIQRRAVCTRGSVLQALTVVSEVWRGRHIVQLLDKQLCQNDGNALVLTVCITETSLPASKPVVNSLLEEGEGSWIPGVPGLEDVAGDLSPAFFQWSATIECHFLNGTERVRFLVRHVYNRQQYVHFDSDVGLFVADTVLGEPSAKLFNSQPDVLEKNRAAVEMLCNYNYEIVAPLTLQRREPKVRISALQSGSLPQTDRLACYVTGFYPPEIEVKWFQNGQEETERVVSTDVIQNGDWTYQVLVVLETSPRHGDSYVCQVEHTSLQQPITQRWEPPGDVSRSKLLMGVGGFVLGLVYLALGIFFFLCSKKVSGQPDPTSPGILN</sequence>
<dbReference type="GO" id="GO:0031902">
    <property type="term" value="C:late endosome membrane"/>
    <property type="evidence" value="ECO:0000318"/>
    <property type="project" value="GO_Central"/>
</dbReference>
<keyword evidence="3" id="KW-0391">Immunity</keyword>
<dbReference type="InterPro" id="IPR050160">
    <property type="entry name" value="MHC/Immunoglobulin"/>
</dbReference>
<dbReference type="OrthoDB" id="9940220at2759"/>
<dbReference type="InterPro" id="IPR013783">
    <property type="entry name" value="Ig-like_fold"/>
</dbReference>
<protein>
    <submittedName>
        <fullName evidence="12">Major histocompatibility complex Y, class II beta 2</fullName>
    </submittedName>
</protein>
<keyword evidence="2 10" id="KW-0812">Transmembrane</keyword>
<evidence type="ECO:0000313" key="13">
    <source>
        <dbReference type="Proteomes" id="UP000000539"/>
    </source>
</evidence>
<dbReference type="Gene3D" id="3.10.320.10">
    <property type="entry name" value="Class II Histocompatibility Antigen, M Beta Chain, Chain B, domain 1"/>
    <property type="match status" value="1"/>
</dbReference>
<keyword evidence="8" id="KW-0325">Glycoprotein</keyword>
<dbReference type="GO" id="GO:0050870">
    <property type="term" value="P:positive regulation of T cell activation"/>
    <property type="evidence" value="ECO:0000318"/>
    <property type="project" value="GO_Central"/>
</dbReference>
<dbReference type="InterPro" id="IPR000353">
    <property type="entry name" value="MHC_II_b_N"/>
</dbReference>
<dbReference type="GO" id="GO:0042605">
    <property type="term" value="F:peptide antigen binding"/>
    <property type="evidence" value="ECO:0000318"/>
    <property type="project" value="GO_Central"/>
</dbReference>
<reference evidence="12" key="2">
    <citation type="submission" date="2025-08" db="UniProtKB">
        <authorList>
            <consortium name="Ensembl"/>
        </authorList>
    </citation>
    <scope>IDENTIFICATION</scope>
    <source>
        <strain evidence="12">broiler</strain>
    </source>
</reference>
<feature type="domain" description="Ig-like" evidence="11">
    <location>
        <begin position="188"/>
        <end position="276"/>
    </location>
</feature>
<dbReference type="SUPFAM" id="SSF54452">
    <property type="entry name" value="MHC antigen-recognition domain"/>
    <property type="match status" value="1"/>
</dbReference>
<dbReference type="AlphaFoldDB" id="A0A8V0X5I7"/>
<dbReference type="Gene3D" id="2.60.40.10">
    <property type="entry name" value="Immunoglobulins"/>
    <property type="match status" value="1"/>
</dbReference>
<dbReference type="GO" id="GO:0002250">
    <property type="term" value="P:adaptive immune response"/>
    <property type="evidence" value="ECO:0007669"/>
    <property type="project" value="UniProtKB-KW"/>
</dbReference>
<evidence type="ECO:0000256" key="10">
    <source>
        <dbReference type="SAM" id="Phobius"/>
    </source>
</evidence>
<dbReference type="CDD" id="cd05766">
    <property type="entry name" value="IgC1_MHC_II_beta"/>
    <property type="match status" value="1"/>
</dbReference>
<evidence type="ECO:0000256" key="3">
    <source>
        <dbReference type="ARBA" id="ARBA00022859"/>
    </source>
</evidence>
<comment type="subcellular location">
    <subcellularLocation>
        <location evidence="1">Membrane</location>
        <topology evidence="1">Single-pass type I membrane protein</topology>
    </subcellularLocation>
</comment>
<keyword evidence="7" id="KW-1015">Disulfide bond</keyword>
<evidence type="ECO:0000256" key="7">
    <source>
        <dbReference type="ARBA" id="ARBA00023157"/>
    </source>
</evidence>
<dbReference type="GO" id="GO:0023026">
    <property type="term" value="F:MHC class II protein complex binding"/>
    <property type="evidence" value="ECO:0000318"/>
    <property type="project" value="GO_Central"/>
</dbReference>
<dbReference type="FunFam" id="3.10.320.10:FF:000001">
    <property type="entry name" value="HLA class II histocompatibility antigen, DRB1-1 beta chain"/>
    <property type="match status" value="1"/>
</dbReference>
<evidence type="ECO:0000256" key="8">
    <source>
        <dbReference type="ARBA" id="ARBA00023180"/>
    </source>
</evidence>
<dbReference type="PROSITE" id="PS00290">
    <property type="entry name" value="IG_MHC"/>
    <property type="match status" value="1"/>
</dbReference>
<dbReference type="SMART" id="SM00921">
    <property type="entry name" value="MHC_II_beta"/>
    <property type="match status" value="1"/>
</dbReference>
<dbReference type="SUPFAM" id="SSF48726">
    <property type="entry name" value="Immunoglobulin"/>
    <property type="match status" value="1"/>
</dbReference>
<dbReference type="Pfam" id="PF00969">
    <property type="entry name" value="MHC_II_beta"/>
    <property type="match status" value="1"/>
</dbReference>
<dbReference type="InterPro" id="IPR003006">
    <property type="entry name" value="Ig/MHC_CS"/>
</dbReference>
<keyword evidence="5" id="KW-1064">Adaptive immunity</keyword>
<dbReference type="GeneTree" id="ENSGT00950000183127"/>
<feature type="transmembrane region" description="Helical" evidence="10">
    <location>
        <begin position="290"/>
        <end position="312"/>
    </location>
</feature>
<evidence type="ECO:0000256" key="9">
    <source>
        <dbReference type="ARBA" id="ARBA00023182"/>
    </source>
</evidence>
<evidence type="ECO:0000256" key="5">
    <source>
        <dbReference type="ARBA" id="ARBA00023130"/>
    </source>
</evidence>
<dbReference type="PANTHER" id="PTHR19944:SF99">
    <property type="entry name" value="HLA CLASS II HISTOCOMPATIBILITY ANTIGEN, DRB1 BETA CHAIN"/>
    <property type="match status" value="1"/>
</dbReference>
<organism evidence="12 13">
    <name type="scientific">Gallus gallus</name>
    <name type="common">Chicken</name>
    <dbReference type="NCBI Taxonomy" id="9031"/>
    <lineage>
        <taxon>Eukaryota</taxon>
        <taxon>Metazoa</taxon>
        <taxon>Chordata</taxon>
        <taxon>Craniata</taxon>
        <taxon>Vertebrata</taxon>
        <taxon>Euteleostomi</taxon>
        <taxon>Archelosauria</taxon>
        <taxon>Archosauria</taxon>
        <taxon>Dinosauria</taxon>
        <taxon>Saurischia</taxon>
        <taxon>Theropoda</taxon>
        <taxon>Coelurosauria</taxon>
        <taxon>Aves</taxon>
        <taxon>Neognathae</taxon>
        <taxon>Galloanserae</taxon>
        <taxon>Galliformes</taxon>
        <taxon>Phasianidae</taxon>
        <taxon>Phasianinae</taxon>
        <taxon>Gallus</taxon>
    </lineage>
</organism>
<dbReference type="PANTHER" id="PTHR19944">
    <property type="entry name" value="MHC CLASS II-RELATED"/>
    <property type="match status" value="1"/>
</dbReference>
<evidence type="ECO:0000259" key="11">
    <source>
        <dbReference type="PROSITE" id="PS50835"/>
    </source>
</evidence>
<dbReference type="InterPro" id="IPR007110">
    <property type="entry name" value="Ig-like_dom"/>
</dbReference>
<keyword evidence="4 10" id="KW-1133">Transmembrane helix</keyword>
<keyword evidence="9" id="KW-0491">MHC II</keyword>
<dbReference type="Proteomes" id="UP000000539">
    <property type="component" value="Chromosome 16"/>
</dbReference>
<keyword evidence="13" id="KW-1185">Reference proteome</keyword>
<accession>A0A8V0X5I7</accession>
<proteinExistence type="predicted"/>
<dbReference type="FunCoup" id="A0A8V0X5I7">
    <property type="interactions" value="24"/>
</dbReference>
<dbReference type="InterPro" id="IPR036179">
    <property type="entry name" value="Ig-like_dom_sf"/>
</dbReference>
<dbReference type="SMART" id="SM00407">
    <property type="entry name" value="IGc1"/>
    <property type="match status" value="1"/>
</dbReference>
<evidence type="ECO:0000256" key="2">
    <source>
        <dbReference type="ARBA" id="ARBA00022692"/>
    </source>
</evidence>
<gene>
    <name evidence="12" type="primary">MHCY2B2</name>
</gene>
<reference evidence="12" key="3">
    <citation type="submission" date="2025-09" db="UniProtKB">
        <authorList>
            <consortium name="Ensembl"/>
        </authorList>
    </citation>
    <scope>IDENTIFICATION</scope>
    <source>
        <strain evidence="12">broiler</strain>
    </source>
</reference>
<dbReference type="PROSITE" id="PS50835">
    <property type="entry name" value="IG_LIKE"/>
    <property type="match status" value="1"/>
</dbReference>
<dbReference type="GO" id="GO:0050778">
    <property type="term" value="P:positive regulation of immune response"/>
    <property type="evidence" value="ECO:0000318"/>
    <property type="project" value="GO_Central"/>
</dbReference>
<reference evidence="12" key="1">
    <citation type="submission" date="2020-11" db="EMBL/GenBank/DDBJ databases">
        <title>Gallus gallus (Chicken) genome, bGalGal1, GRCg7b, maternal haplotype autosomes + Z &amp; W.</title>
        <authorList>
            <person name="Warren W."/>
            <person name="Formenti G."/>
            <person name="Fedrigo O."/>
            <person name="Haase B."/>
            <person name="Mountcastle J."/>
            <person name="Balacco J."/>
            <person name="Tracey A."/>
            <person name="Schneider V."/>
            <person name="Okimoto R."/>
            <person name="Cheng H."/>
            <person name="Hawken R."/>
            <person name="Howe K."/>
            <person name="Jarvis E.D."/>
        </authorList>
    </citation>
    <scope>NUCLEOTIDE SEQUENCE [LARGE SCALE GENOMIC DNA]</scope>
    <source>
        <strain evidence="12">Broiler</strain>
    </source>
</reference>
<dbReference type="Pfam" id="PF07654">
    <property type="entry name" value="C1-set"/>
    <property type="match status" value="1"/>
</dbReference>
<name>A0A8V0X5I7_CHICK</name>
<dbReference type="GO" id="GO:0005765">
    <property type="term" value="C:lysosomal membrane"/>
    <property type="evidence" value="ECO:0000318"/>
    <property type="project" value="GO_Central"/>
</dbReference>
<dbReference type="GO" id="GO:0019886">
    <property type="term" value="P:antigen processing and presentation of exogenous peptide antigen via MHC class II"/>
    <property type="evidence" value="ECO:0000318"/>
    <property type="project" value="GO_Central"/>
</dbReference>
<dbReference type="GO" id="GO:0002503">
    <property type="term" value="P:peptide antigen assembly with MHC class II protein complex"/>
    <property type="evidence" value="ECO:0000318"/>
    <property type="project" value="GO_Central"/>
</dbReference>
<dbReference type="InterPro" id="IPR003597">
    <property type="entry name" value="Ig_C1-set"/>
</dbReference>
<dbReference type="InterPro" id="IPR014745">
    <property type="entry name" value="MHC_II_a/b_N"/>
</dbReference>
<evidence type="ECO:0000256" key="1">
    <source>
        <dbReference type="ARBA" id="ARBA00004479"/>
    </source>
</evidence>
<evidence type="ECO:0000256" key="6">
    <source>
        <dbReference type="ARBA" id="ARBA00023136"/>
    </source>
</evidence>
<dbReference type="GO" id="GO:0042613">
    <property type="term" value="C:MHC class II protein complex"/>
    <property type="evidence" value="ECO:0000318"/>
    <property type="project" value="GO_Central"/>
</dbReference>
<evidence type="ECO:0000256" key="4">
    <source>
        <dbReference type="ARBA" id="ARBA00022989"/>
    </source>
</evidence>
<dbReference type="Ensembl" id="ENSGALT00010005473.1">
    <property type="protein sequence ID" value="ENSGALP00010003312.1"/>
    <property type="gene ID" value="ENSGALG00010002386.1"/>
</dbReference>
<dbReference type="InterPro" id="IPR011162">
    <property type="entry name" value="MHC_I/II-like_Ag-recog"/>
</dbReference>
<evidence type="ECO:0000313" key="12">
    <source>
        <dbReference type="Ensembl" id="ENSGALP00010003312.1"/>
    </source>
</evidence>
<keyword evidence="6 10" id="KW-0472">Membrane</keyword>